<organism evidence="2 3">
    <name type="scientific">Cryptococcus amylolentus CBS 6039</name>
    <dbReference type="NCBI Taxonomy" id="1295533"/>
    <lineage>
        <taxon>Eukaryota</taxon>
        <taxon>Fungi</taxon>
        <taxon>Dikarya</taxon>
        <taxon>Basidiomycota</taxon>
        <taxon>Agaricomycotina</taxon>
        <taxon>Tremellomycetes</taxon>
        <taxon>Tremellales</taxon>
        <taxon>Cryptococcaceae</taxon>
        <taxon>Cryptococcus</taxon>
    </lineage>
</organism>
<dbReference type="RefSeq" id="XP_018996277.1">
    <property type="nucleotide sequence ID" value="XM_019135874.1"/>
</dbReference>
<keyword evidence="3" id="KW-1185">Reference proteome</keyword>
<feature type="compositionally biased region" description="Pro residues" evidence="1">
    <location>
        <begin position="125"/>
        <end position="134"/>
    </location>
</feature>
<reference evidence="2 3" key="1">
    <citation type="submission" date="2016-06" db="EMBL/GenBank/DDBJ databases">
        <title>Evolution of pathogenesis and genome organization in the Tremellales.</title>
        <authorList>
            <person name="Cuomo C."/>
            <person name="Litvintseva A."/>
            <person name="Heitman J."/>
            <person name="Chen Y."/>
            <person name="Sun S."/>
            <person name="Springer D."/>
            <person name="Dromer F."/>
            <person name="Young S."/>
            <person name="Zeng Q."/>
            <person name="Chapman S."/>
            <person name="Gujja S."/>
            <person name="Saif S."/>
            <person name="Birren B."/>
        </authorList>
    </citation>
    <scope>NUCLEOTIDE SEQUENCE [LARGE SCALE GENOMIC DNA]</scope>
    <source>
        <strain evidence="2 3">CBS 6039</strain>
    </source>
</reference>
<accession>A0A1E3I0D9</accession>
<dbReference type="GeneID" id="30153603"/>
<evidence type="ECO:0000313" key="3">
    <source>
        <dbReference type="Proteomes" id="UP000094065"/>
    </source>
</evidence>
<dbReference type="AlphaFoldDB" id="A0A1E3I0D9"/>
<gene>
    <name evidence="2" type="ORF">L202_02294</name>
</gene>
<dbReference type="EMBL" id="AWGJ01000003">
    <property type="protein sequence ID" value="ODN81958.1"/>
    <property type="molecule type" value="Genomic_DNA"/>
</dbReference>
<name>A0A1E3I0D9_9TREE</name>
<feature type="region of interest" description="Disordered" evidence="1">
    <location>
        <begin position="97"/>
        <end position="139"/>
    </location>
</feature>
<protein>
    <submittedName>
        <fullName evidence="2">Uncharacterized protein</fullName>
    </submittedName>
</protein>
<sequence length="174" mass="19272">MKMVDMLKHKPAYKIRVLAIQRLKALRQTSTVSRHNTSFLAEAHYTGWNETALVEQFKDGLKPDILRAVVMPQGGLLPDTVSAFAAVAGHIDTQLQALPSSKPRTSNPFSSSSRSSSSHTTKPASQPPQFPGLPPRKHEVWVTINGKRRQLPKEKVYCATHGLCECKRLASYPS</sequence>
<evidence type="ECO:0000313" key="2">
    <source>
        <dbReference type="EMBL" id="ODN81958.1"/>
    </source>
</evidence>
<comment type="caution">
    <text evidence="2">The sequence shown here is derived from an EMBL/GenBank/DDBJ whole genome shotgun (WGS) entry which is preliminary data.</text>
</comment>
<evidence type="ECO:0000256" key="1">
    <source>
        <dbReference type="SAM" id="MobiDB-lite"/>
    </source>
</evidence>
<feature type="compositionally biased region" description="Low complexity" evidence="1">
    <location>
        <begin position="100"/>
        <end position="124"/>
    </location>
</feature>
<dbReference type="Proteomes" id="UP000094065">
    <property type="component" value="Unassembled WGS sequence"/>
</dbReference>
<proteinExistence type="predicted"/>